<protein>
    <submittedName>
        <fullName evidence="2">Uncharacterized protein</fullName>
    </submittedName>
</protein>
<evidence type="ECO:0000313" key="2">
    <source>
        <dbReference type="EMBL" id="KAL3766800.1"/>
    </source>
</evidence>
<gene>
    <name evidence="2" type="ORF">ACHAWO_002948</name>
</gene>
<organism evidence="2 3">
    <name type="scientific">Cyclotella atomus</name>
    <dbReference type="NCBI Taxonomy" id="382360"/>
    <lineage>
        <taxon>Eukaryota</taxon>
        <taxon>Sar</taxon>
        <taxon>Stramenopiles</taxon>
        <taxon>Ochrophyta</taxon>
        <taxon>Bacillariophyta</taxon>
        <taxon>Coscinodiscophyceae</taxon>
        <taxon>Thalassiosirophycidae</taxon>
        <taxon>Stephanodiscales</taxon>
        <taxon>Stephanodiscaceae</taxon>
        <taxon>Cyclotella</taxon>
    </lineage>
</organism>
<sequence>MTISGALQKLARHEISLYTSESGEVLEAASSIYFYPGGIIDARIPIDDFDVDDEDFFEHLMNAFSDGDLDMNLRSISIELSAIEETLNIVGIDPYNHVSYDDDTDYDRNDESDYLSSDEVFSDY</sequence>
<comment type="caution">
    <text evidence="2">The sequence shown here is derived from an EMBL/GenBank/DDBJ whole genome shotgun (WGS) entry which is preliminary data.</text>
</comment>
<keyword evidence="3" id="KW-1185">Reference proteome</keyword>
<feature type="region of interest" description="Disordered" evidence="1">
    <location>
        <begin position="102"/>
        <end position="124"/>
    </location>
</feature>
<evidence type="ECO:0000313" key="3">
    <source>
        <dbReference type="Proteomes" id="UP001530400"/>
    </source>
</evidence>
<name>A0ABD3N259_9STRA</name>
<accession>A0ABD3N259</accession>
<dbReference type="Proteomes" id="UP001530400">
    <property type="component" value="Unassembled WGS sequence"/>
</dbReference>
<dbReference type="EMBL" id="JALLPJ020001379">
    <property type="protein sequence ID" value="KAL3766800.1"/>
    <property type="molecule type" value="Genomic_DNA"/>
</dbReference>
<dbReference type="AlphaFoldDB" id="A0ABD3N259"/>
<reference evidence="2 3" key="1">
    <citation type="submission" date="2024-10" db="EMBL/GenBank/DDBJ databases">
        <title>Updated reference genomes for cyclostephanoid diatoms.</title>
        <authorList>
            <person name="Roberts W.R."/>
            <person name="Alverson A.J."/>
        </authorList>
    </citation>
    <scope>NUCLEOTIDE SEQUENCE [LARGE SCALE GENOMIC DNA]</scope>
    <source>
        <strain evidence="2 3">AJA010-31</strain>
    </source>
</reference>
<evidence type="ECO:0000256" key="1">
    <source>
        <dbReference type="SAM" id="MobiDB-lite"/>
    </source>
</evidence>
<proteinExistence type="predicted"/>